<dbReference type="AlphaFoldDB" id="A0A8S9G5J9"/>
<evidence type="ECO:0000256" key="5">
    <source>
        <dbReference type="ARBA" id="ARBA00008663"/>
    </source>
</evidence>
<keyword evidence="9" id="KW-0547">Nucleotide-binding</keyword>
<dbReference type="Pfam" id="PF00224">
    <property type="entry name" value="PK"/>
    <property type="match status" value="1"/>
</dbReference>
<comment type="catalytic activity">
    <reaction evidence="15 17">
        <text>pyruvate + ATP = phosphoenolpyruvate + ADP + H(+)</text>
        <dbReference type="Rhea" id="RHEA:18157"/>
        <dbReference type="ChEBI" id="CHEBI:15361"/>
        <dbReference type="ChEBI" id="CHEBI:15378"/>
        <dbReference type="ChEBI" id="CHEBI:30616"/>
        <dbReference type="ChEBI" id="CHEBI:58702"/>
        <dbReference type="ChEBI" id="CHEBI:456216"/>
        <dbReference type="EC" id="2.7.1.40"/>
    </reaction>
</comment>
<organism evidence="20 21">
    <name type="scientific">Brassica cretica</name>
    <name type="common">Mustard</name>
    <dbReference type="NCBI Taxonomy" id="69181"/>
    <lineage>
        <taxon>Eukaryota</taxon>
        <taxon>Viridiplantae</taxon>
        <taxon>Streptophyta</taxon>
        <taxon>Embryophyta</taxon>
        <taxon>Tracheophyta</taxon>
        <taxon>Spermatophyta</taxon>
        <taxon>Magnoliopsida</taxon>
        <taxon>eudicotyledons</taxon>
        <taxon>Gunneridae</taxon>
        <taxon>Pentapetalae</taxon>
        <taxon>rosids</taxon>
        <taxon>malvids</taxon>
        <taxon>Brassicales</taxon>
        <taxon>Brassicaceae</taxon>
        <taxon>Brassiceae</taxon>
        <taxon>Brassica</taxon>
    </lineage>
</organism>
<evidence type="ECO:0000256" key="10">
    <source>
        <dbReference type="ARBA" id="ARBA00022777"/>
    </source>
</evidence>
<dbReference type="InterPro" id="IPR040442">
    <property type="entry name" value="Pyrv_kinase-like_dom_sf"/>
</dbReference>
<feature type="domain" description="Pyruvate kinase barrel" evidence="18">
    <location>
        <begin position="2"/>
        <end position="153"/>
    </location>
</feature>
<keyword evidence="12 17" id="KW-0460">Magnesium</keyword>
<dbReference type="InterPro" id="IPR018209">
    <property type="entry name" value="Pyrv_Knase_AS"/>
</dbReference>
<feature type="non-terminal residue" evidence="20">
    <location>
        <position position="301"/>
    </location>
</feature>
<dbReference type="EC" id="2.7.1.40" evidence="6 17"/>
<dbReference type="SUPFAM" id="SSF51621">
    <property type="entry name" value="Phosphoenolpyruvate/pyruvate domain"/>
    <property type="match status" value="1"/>
</dbReference>
<dbReference type="Gene3D" id="3.40.1380.20">
    <property type="entry name" value="Pyruvate kinase, C-terminal domain"/>
    <property type="match status" value="1"/>
</dbReference>
<evidence type="ECO:0000256" key="8">
    <source>
        <dbReference type="ARBA" id="ARBA00022723"/>
    </source>
</evidence>
<dbReference type="Pfam" id="PF02887">
    <property type="entry name" value="PK_C"/>
    <property type="match status" value="1"/>
</dbReference>
<comment type="cofactor">
    <cofactor evidence="1">
        <name>Mg(2+)</name>
        <dbReference type="ChEBI" id="CHEBI:18420"/>
    </cofactor>
</comment>
<keyword evidence="11" id="KW-0067">ATP-binding</keyword>
<evidence type="ECO:0000256" key="15">
    <source>
        <dbReference type="ARBA" id="ARBA00048152"/>
    </source>
</evidence>
<dbReference type="PRINTS" id="PR01050">
    <property type="entry name" value="PYRUVTKNASE"/>
</dbReference>
<dbReference type="InterPro" id="IPR015813">
    <property type="entry name" value="Pyrv/PenolPyrv_kinase-like_dom"/>
</dbReference>
<evidence type="ECO:0000256" key="4">
    <source>
        <dbReference type="ARBA" id="ARBA00004997"/>
    </source>
</evidence>
<evidence type="ECO:0000259" key="18">
    <source>
        <dbReference type="Pfam" id="PF00224"/>
    </source>
</evidence>
<evidence type="ECO:0000256" key="17">
    <source>
        <dbReference type="RuleBase" id="RU000504"/>
    </source>
</evidence>
<comment type="pathway">
    <text evidence="4 17">Carbohydrate degradation; glycolysis; pyruvate from D-glyceraldehyde 3-phosphate: step 5/5.</text>
</comment>
<reference evidence="20" key="1">
    <citation type="submission" date="2019-12" db="EMBL/GenBank/DDBJ databases">
        <title>Genome sequencing and annotation of Brassica cretica.</title>
        <authorList>
            <person name="Studholme D.J."/>
            <person name="Sarris P.F."/>
        </authorList>
    </citation>
    <scope>NUCLEOTIDE SEQUENCE</scope>
    <source>
        <strain evidence="20">PFS-001/15</strain>
        <tissue evidence="20">Leaf</tissue>
    </source>
</reference>
<dbReference type="PANTHER" id="PTHR11817">
    <property type="entry name" value="PYRUVATE KINASE"/>
    <property type="match status" value="1"/>
</dbReference>
<dbReference type="FunFam" id="3.40.1380.20:FF:000010">
    <property type="entry name" value="Pyruvate kinase"/>
    <property type="match status" value="1"/>
</dbReference>
<dbReference type="Gene3D" id="3.20.20.60">
    <property type="entry name" value="Phosphoenolpyruvate-binding domains"/>
    <property type="match status" value="1"/>
</dbReference>
<evidence type="ECO:0000256" key="2">
    <source>
        <dbReference type="ARBA" id="ARBA00001958"/>
    </source>
</evidence>
<comment type="caution">
    <text evidence="20">The sequence shown here is derived from an EMBL/GenBank/DDBJ whole genome shotgun (WGS) entry which is preliminary data.</text>
</comment>
<evidence type="ECO:0000256" key="3">
    <source>
        <dbReference type="ARBA" id="ARBA00004470"/>
    </source>
</evidence>
<proteinExistence type="inferred from homology"/>
<dbReference type="GO" id="GO:0004743">
    <property type="term" value="F:pyruvate kinase activity"/>
    <property type="evidence" value="ECO:0007669"/>
    <property type="project" value="UniProtKB-EC"/>
</dbReference>
<evidence type="ECO:0000256" key="14">
    <source>
        <dbReference type="ARBA" id="ARBA00023317"/>
    </source>
</evidence>
<evidence type="ECO:0000256" key="7">
    <source>
        <dbReference type="ARBA" id="ARBA00022679"/>
    </source>
</evidence>
<keyword evidence="10 17" id="KW-0418">Kinase</keyword>
<dbReference type="GO" id="GO:0009570">
    <property type="term" value="C:chloroplast stroma"/>
    <property type="evidence" value="ECO:0007669"/>
    <property type="project" value="UniProtKB-SubCell"/>
</dbReference>
<dbReference type="Proteomes" id="UP000712281">
    <property type="component" value="Unassembled WGS sequence"/>
</dbReference>
<evidence type="ECO:0000256" key="13">
    <source>
        <dbReference type="ARBA" id="ARBA00023152"/>
    </source>
</evidence>
<comment type="subcellular location">
    <subcellularLocation>
        <location evidence="3">Plastid</location>
        <location evidence="3">Chloroplast stroma</location>
    </subcellularLocation>
</comment>
<keyword evidence="13 17" id="KW-0324">Glycolysis</keyword>
<evidence type="ECO:0000256" key="1">
    <source>
        <dbReference type="ARBA" id="ARBA00001946"/>
    </source>
</evidence>
<evidence type="ECO:0000256" key="12">
    <source>
        <dbReference type="ARBA" id="ARBA00022842"/>
    </source>
</evidence>
<dbReference type="EMBL" id="QGKW02002005">
    <property type="protein sequence ID" value="KAF2541263.1"/>
    <property type="molecule type" value="Genomic_DNA"/>
</dbReference>
<evidence type="ECO:0000256" key="6">
    <source>
        <dbReference type="ARBA" id="ARBA00012142"/>
    </source>
</evidence>
<accession>A0A8S9G5J9</accession>
<dbReference type="PROSITE" id="PS00110">
    <property type="entry name" value="PYRUVATE_KINASE"/>
    <property type="match status" value="1"/>
</dbReference>
<dbReference type="GO" id="GO:0030955">
    <property type="term" value="F:potassium ion binding"/>
    <property type="evidence" value="ECO:0007669"/>
    <property type="project" value="InterPro"/>
</dbReference>
<dbReference type="GO" id="GO:0000287">
    <property type="term" value="F:magnesium ion binding"/>
    <property type="evidence" value="ECO:0007669"/>
    <property type="project" value="InterPro"/>
</dbReference>
<sequence>QDWLDIDFGIAEGVDFIAVSFVKSAEVINHLKSYLAARPGGGDIGVIAKIESIDSLTNLEEIILASDGAMVARGDLGAQIPLEQVPAAQQKIVKVCRELNKPVIVASQLLESMIEYPTPTRAEVADVSEAVRQRSDALMLSGESAMGQFPDKALTVLRSVSLRIERWWREEKRYEATPLQAISSASSDKISEEICNSASKMANNLGVDAVFVYTKNGHMASLVSRCRPDCPIFAFTNTTSVRRRLNLQWGLIPFRLSFSEDMESNLNKTFSLLKSRGMIKSGDLVIAVSDMLQSIQVMNVP</sequence>
<feature type="domain" description="Pyruvate kinase C-terminal" evidence="19">
    <location>
        <begin position="192"/>
        <end position="291"/>
    </location>
</feature>
<dbReference type="GO" id="GO:0005524">
    <property type="term" value="F:ATP binding"/>
    <property type="evidence" value="ECO:0007669"/>
    <property type="project" value="UniProtKB-KW"/>
</dbReference>
<evidence type="ECO:0000313" key="20">
    <source>
        <dbReference type="EMBL" id="KAF2541263.1"/>
    </source>
</evidence>
<protein>
    <recommendedName>
        <fullName evidence="6 17">Pyruvate kinase</fullName>
        <ecNumber evidence="6 17">2.7.1.40</ecNumber>
    </recommendedName>
</protein>
<dbReference type="InterPro" id="IPR015793">
    <property type="entry name" value="Pyrv_Knase_brl"/>
</dbReference>
<dbReference type="SUPFAM" id="SSF52935">
    <property type="entry name" value="PK C-terminal domain-like"/>
    <property type="match status" value="1"/>
</dbReference>
<evidence type="ECO:0000256" key="16">
    <source>
        <dbReference type="ARBA" id="ARBA00063009"/>
    </source>
</evidence>
<dbReference type="InterPro" id="IPR015795">
    <property type="entry name" value="Pyrv_Knase_C"/>
</dbReference>
<dbReference type="GO" id="GO:0016301">
    <property type="term" value="F:kinase activity"/>
    <property type="evidence" value="ECO:0007669"/>
    <property type="project" value="UniProtKB-KW"/>
</dbReference>
<evidence type="ECO:0000313" key="21">
    <source>
        <dbReference type="Proteomes" id="UP000712281"/>
    </source>
</evidence>
<dbReference type="InterPro" id="IPR036918">
    <property type="entry name" value="Pyrv_Knase_C_sf"/>
</dbReference>
<evidence type="ECO:0000256" key="11">
    <source>
        <dbReference type="ARBA" id="ARBA00022840"/>
    </source>
</evidence>
<dbReference type="InterPro" id="IPR001697">
    <property type="entry name" value="Pyr_Knase"/>
</dbReference>
<comment type="subunit">
    <text evidence="16">Oligomer of alpha and beta subunits.</text>
</comment>
<gene>
    <name evidence="20" type="ORF">F2Q68_00031967</name>
</gene>
<keyword evidence="8" id="KW-0479">Metal-binding</keyword>
<name>A0A8S9G5J9_BRACR</name>
<comment type="similarity">
    <text evidence="5 17">Belongs to the pyruvate kinase family.</text>
</comment>
<dbReference type="FunFam" id="3.20.20.60:FF:000025">
    <property type="entry name" value="Pyruvate kinase"/>
    <property type="match status" value="1"/>
</dbReference>
<keyword evidence="7 17" id="KW-0808">Transferase</keyword>
<evidence type="ECO:0000259" key="19">
    <source>
        <dbReference type="Pfam" id="PF02887"/>
    </source>
</evidence>
<comment type="cofactor">
    <cofactor evidence="2">
        <name>K(+)</name>
        <dbReference type="ChEBI" id="CHEBI:29103"/>
    </cofactor>
</comment>
<evidence type="ECO:0000256" key="9">
    <source>
        <dbReference type="ARBA" id="ARBA00022741"/>
    </source>
</evidence>
<keyword evidence="14" id="KW-0670">Pyruvate</keyword>